<reference evidence="3 4" key="1">
    <citation type="submission" date="2020-02" db="EMBL/GenBank/DDBJ databases">
        <title>Draft genome sequence of Lactococcus sp. Hs30E4-3.</title>
        <authorList>
            <person name="Noda S."/>
            <person name="Yuki M."/>
            <person name="Ohkuma M."/>
        </authorList>
    </citation>
    <scope>NUCLEOTIDE SEQUENCE [LARGE SCALE GENOMIC DNA]</scope>
    <source>
        <strain evidence="3 4">Hs30E4-3</strain>
    </source>
</reference>
<evidence type="ECO:0000256" key="1">
    <source>
        <dbReference type="ARBA" id="ARBA00010163"/>
    </source>
</evidence>
<dbReference type="RefSeq" id="WP_172209903.1">
    <property type="nucleotide sequence ID" value="NZ_BLLI01000104.1"/>
</dbReference>
<evidence type="ECO:0000256" key="2">
    <source>
        <dbReference type="SAM" id="Phobius"/>
    </source>
</evidence>
<evidence type="ECO:0008006" key="5">
    <source>
        <dbReference type="Google" id="ProtNLM"/>
    </source>
</evidence>
<comment type="similarity">
    <text evidence="1">Belongs to the EssB family.</text>
</comment>
<keyword evidence="2" id="KW-0812">Transmembrane</keyword>
<keyword evidence="2" id="KW-1133">Transmembrane helix</keyword>
<organism evidence="3 4">
    <name type="scientific">Pseudolactococcus hodotermopsidis</name>
    <dbReference type="NCBI Taxonomy" id="2709157"/>
    <lineage>
        <taxon>Bacteria</taxon>
        <taxon>Bacillati</taxon>
        <taxon>Bacillota</taxon>
        <taxon>Bacilli</taxon>
        <taxon>Lactobacillales</taxon>
        <taxon>Streptococcaceae</taxon>
        <taxon>Pseudolactococcus</taxon>
    </lineage>
</organism>
<dbReference type="Gene3D" id="1.25.40.680">
    <property type="entry name" value="Type VII secretion system EssB, C-terminal-like domain"/>
    <property type="match status" value="1"/>
</dbReference>
<keyword evidence="4" id="KW-1185">Reference proteome</keyword>
<dbReference type="EMBL" id="BLLI01000104">
    <property type="protein sequence ID" value="GFH43465.1"/>
    <property type="molecule type" value="Genomic_DNA"/>
</dbReference>
<sequence length="371" mass="42037">MQLFNGKEKIELINENNKVQVWLEKTQYDNDSLSVIQKYVQAEEVDEKLLITYDLPKTAIPFGLHVADSQTKLDKLLLADKVSQLVDLTGKYAIPFIHPNTVYLDGERLFVVYSGLEDMLAPAVESSDLFLKNVKALILSIFNQKLSYEKLLEGSSALNDKFLRTLVKATTTEEVFELVRKELAATQEKISHTKQLVSRRGFQTYRFVGTFAIIVALVLSGFLYHFLQVNQKQTAIIKAQTSFMTNNYAQTQTDLEKYKPKDLTKSAKYVLAISSINLTDLTAAQKQAILNNISIKSDNNTLDYWVYVGRGKFEAALNLAQNLGDDQLTLLAYTDLYQATKLNNKMDGAKKQKLLDDYSKQIDELTEKLGK</sequence>
<comment type="caution">
    <text evidence="3">The sequence shown here is derived from an EMBL/GenBank/DDBJ whole genome shotgun (WGS) entry which is preliminary data.</text>
</comment>
<evidence type="ECO:0000313" key="4">
    <source>
        <dbReference type="Proteomes" id="UP000480303"/>
    </source>
</evidence>
<accession>A0A6A0BFI0</accession>
<evidence type="ECO:0000313" key="3">
    <source>
        <dbReference type="EMBL" id="GFH43465.1"/>
    </source>
</evidence>
<gene>
    <name evidence="3" type="ORF">Hs30E_20160</name>
</gene>
<dbReference type="Proteomes" id="UP000480303">
    <property type="component" value="Unassembled WGS sequence"/>
</dbReference>
<keyword evidence="2" id="KW-0472">Membrane</keyword>
<dbReference type="AlphaFoldDB" id="A0A6A0BFI0"/>
<dbReference type="InterPro" id="IPR042565">
    <property type="entry name" value="T7SS_EssB_C"/>
</dbReference>
<protein>
    <recommendedName>
        <fullName evidence="5">Type VII secretion protein EssB</fullName>
    </recommendedName>
</protein>
<dbReference type="Pfam" id="PF10140">
    <property type="entry name" value="YukC"/>
    <property type="match status" value="1"/>
</dbReference>
<dbReference type="InterPro" id="IPR018778">
    <property type="entry name" value="T7SS_EssB"/>
</dbReference>
<name>A0A6A0BFI0_9LACT</name>
<dbReference type="Gene3D" id="1.10.510.10">
    <property type="entry name" value="Transferase(Phosphotransferase) domain 1"/>
    <property type="match status" value="1"/>
</dbReference>
<proteinExistence type="inferred from homology"/>
<feature type="transmembrane region" description="Helical" evidence="2">
    <location>
        <begin position="204"/>
        <end position="227"/>
    </location>
</feature>
<dbReference type="NCBIfam" id="TIGR03926">
    <property type="entry name" value="T7_EssB"/>
    <property type="match status" value="1"/>
</dbReference>